<name>A0A3P7PZP7_9FIRM</name>
<dbReference type="KEGG" id="cbar:PATL70BA_3088"/>
<reference evidence="1 2" key="1">
    <citation type="submission" date="2018-09" db="EMBL/GenBank/DDBJ databases">
        <authorList>
            <person name="Postec A."/>
        </authorList>
    </citation>
    <scope>NUCLEOTIDE SEQUENCE [LARGE SCALE GENOMIC DNA]</scope>
    <source>
        <strain evidence="1">70B-A</strain>
    </source>
</reference>
<keyword evidence="2" id="KW-1185">Reference proteome</keyword>
<dbReference type="Proteomes" id="UP000279029">
    <property type="component" value="Chromosome"/>
</dbReference>
<proteinExistence type="predicted"/>
<sequence>MKRKIVLISQFKISKLIQADGYFFCIRKSGKVTLMELDLLKIIHLGPMNL</sequence>
<gene>
    <name evidence="1" type="ORF">PATL70BA_3088</name>
</gene>
<dbReference type="AlphaFoldDB" id="A0A3P7PZP7"/>
<dbReference type="EMBL" id="LR130778">
    <property type="protein sequence ID" value="VDN49007.1"/>
    <property type="molecule type" value="Genomic_DNA"/>
</dbReference>
<evidence type="ECO:0000313" key="2">
    <source>
        <dbReference type="Proteomes" id="UP000279029"/>
    </source>
</evidence>
<accession>A0A3P7PZP7</accession>
<organism evidence="1 2">
    <name type="scientific">Petrocella atlantisensis</name>
    <dbReference type="NCBI Taxonomy" id="2173034"/>
    <lineage>
        <taxon>Bacteria</taxon>
        <taxon>Bacillati</taxon>
        <taxon>Bacillota</taxon>
        <taxon>Clostridia</taxon>
        <taxon>Lachnospirales</taxon>
        <taxon>Vallitaleaceae</taxon>
        <taxon>Petrocella</taxon>
    </lineage>
</organism>
<evidence type="ECO:0000313" key="1">
    <source>
        <dbReference type="EMBL" id="VDN49007.1"/>
    </source>
</evidence>
<protein>
    <submittedName>
        <fullName evidence="1">Uncharacterized protein</fullName>
    </submittedName>
</protein>